<dbReference type="InterPro" id="IPR015797">
    <property type="entry name" value="NUDIX_hydrolase-like_dom_sf"/>
</dbReference>
<dbReference type="PANTHER" id="PTHR21340">
    <property type="entry name" value="DIADENOSINE 5,5-P1,P4-TETRAPHOSPHATE PYROPHOSPHOHYDROLASE MUTT"/>
    <property type="match status" value="1"/>
</dbReference>
<dbReference type="GO" id="GO:0006754">
    <property type="term" value="P:ATP biosynthetic process"/>
    <property type="evidence" value="ECO:0007669"/>
    <property type="project" value="TreeGrafter"/>
</dbReference>
<dbReference type="AlphaFoldDB" id="A0A1G8XXS4"/>
<dbReference type="PROSITE" id="PS00893">
    <property type="entry name" value="NUDIX_BOX"/>
    <property type="match status" value="1"/>
</dbReference>
<proteinExistence type="predicted"/>
<dbReference type="InterPro" id="IPR051325">
    <property type="entry name" value="Nudix_hydrolase_domain"/>
</dbReference>
<keyword evidence="1" id="KW-0378">Hydrolase</keyword>
<reference evidence="3 4" key="1">
    <citation type="submission" date="2016-10" db="EMBL/GenBank/DDBJ databases">
        <authorList>
            <person name="de Groot N.N."/>
        </authorList>
    </citation>
    <scope>NUCLEOTIDE SEQUENCE [LARGE SCALE GENOMIC DNA]</scope>
    <source>
        <strain evidence="3 4">DSM 25186</strain>
    </source>
</reference>
<dbReference type="SUPFAM" id="SSF55811">
    <property type="entry name" value="Nudix"/>
    <property type="match status" value="1"/>
</dbReference>
<dbReference type="InterPro" id="IPR020084">
    <property type="entry name" value="NUDIX_hydrolase_CS"/>
</dbReference>
<accession>A0A1G8XXS4</accession>
<evidence type="ECO:0000256" key="1">
    <source>
        <dbReference type="ARBA" id="ARBA00022801"/>
    </source>
</evidence>
<sequence>MKLFVRNKLVYIQKVKDLPDLHRFDTILEGSKPLKASHLQGKLLISCPSTDQLATLFKLMKSEPLDGLDQVVLAAAQRKPLNRQIKSMFRIVKAGGGLVTRNDRYLMIYRLGRWDLPKGKLDEGEKFGPAAVREVSEECNVSVQLRHKICTTWHTYENNGKDVLKQTRWYAMDCLNDLHMRPQLEENIHDVRWMKPNEVNQVLENSYLTIREVFMRYFYHYPQELMPFSTDQSA</sequence>
<dbReference type="Gene3D" id="3.90.79.10">
    <property type="entry name" value="Nucleoside Triphosphate Pyrophosphohydrolase"/>
    <property type="match status" value="1"/>
</dbReference>
<dbReference type="GO" id="GO:0004081">
    <property type="term" value="F:bis(5'-nucleosyl)-tetraphosphatase (asymmetrical) activity"/>
    <property type="evidence" value="ECO:0007669"/>
    <property type="project" value="TreeGrafter"/>
</dbReference>
<dbReference type="PANTHER" id="PTHR21340:SF0">
    <property type="entry name" value="BIS(5'-NUCLEOSYL)-TETRAPHOSPHATASE [ASYMMETRICAL]"/>
    <property type="match status" value="1"/>
</dbReference>
<protein>
    <submittedName>
        <fullName evidence="3">ADP-ribose pyrophosphatase YjhB, NUDIX family</fullName>
    </submittedName>
</protein>
<dbReference type="RefSeq" id="WP_089678593.1">
    <property type="nucleotide sequence ID" value="NZ_FNFO01000001.1"/>
</dbReference>
<keyword evidence="4" id="KW-1185">Reference proteome</keyword>
<feature type="domain" description="Nudix hydrolase" evidence="2">
    <location>
        <begin position="89"/>
        <end position="216"/>
    </location>
</feature>
<organism evidence="3 4">
    <name type="scientific">Catalinimonas alkaloidigena</name>
    <dbReference type="NCBI Taxonomy" id="1075417"/>
    <lineage>
        <taxon>Bacteria</taxon>
        <taxon>Pseudomonadati</taxon>
        <taxon>Bacteroidota</taxon>
        <taxon>Cytophagia</taxon>
        <taxon>Cytophagales</taxon>
        <taxon>Catalimonadaceae</taxon>
        <taxon>Catalinimonas</taxon>
    </lineage>
</organism>
<dbReference type="GO" id="GO:0006167">
    <property type="term" value="P:AMP biosynthetic process"/>
    <property type="evidence" value="ECO:0007669"/>
    <property type="project" value="TreeGrafter"/>
</dbReference>
<dbReference type="STRING" id="1075417.SAMN05421823_101508"/>
<name>A0A1G8XXS4_9BACT</name>
<dbReference type="Pfam" id="PF00293">
    <property type="entry name" value="NUDIX"/>
    <property type="match status" value="1"/>
</dbReference>
<dbReference type="PROSITE" id="PS51462">
    <property type="entry name" value="NUDIX"/>
    <property type="match status" value="1"/>
</dbReference>
<gene>
    <name evidence="3" type="ORF">SAMN05421823_101508</name>
</gene>
<dbReference type="EMBL" id="FNFO01000001">
    <property type="protein sequence ID" value="SDJ95353.1"/>
    <property type="molecule type" value="Genomic_DNA"/>
</dbReference>
<evidence type="ECO:0000313" key="3">
    <source>
        <dbReference type="EMBL" id="SDJ95353.1"/>
    </source>
</evidence>
<dbReference type="Proteomes" id="UP000198510">
    <property type="component" value="Unassembled WGS sequence"/>
</dbReference>
<dbReference type="OrthoDB" id="9816289at2"/>
<evidence type="ECO:0000313" key="4">
    <source>
        <dbReference type="Proteomes" id="UP000198510"/>
    </source>
</evidence>
<dbReference type="InterPro" id="IPR000086">
    <property type="entry name" value="NUDIX_hydrolase_dom"/>
</dbReference>
<dbReference type="CDD" id="cd03673">
    <property type="entry name" value="NUDIX_Ap6A_hydrolase"/>
    <property type="match status" value="1"/>
</dbReference>
<evidence type="ECO:0000259" key="2">
    <source>
        <dbReference type="PROSITE" id="PS51462"/>
    </source>
</evidence>